<feature type="domain" description="Aminoglycoside phosphotransferase" evidence="1">
    <location>
        <begin position="63"/>
        <end position="158"/>
    </location>
</feature>
<comment type="caution">
    <text evidence="2">The sequence shown here is derived from an EMBL/GenBank/DDBJ whole genome shotgun (WGS) entry which is preliminary data.</text>
</comment>
<dbReference type="STRING" id="181874.A0A409YPL7"/>
<dbReference type="Pfam" id="PF01636">
    <property type="entry name" value="APH"/>
    <property type="match status" value="1"/>
</dbReference>
<dbReference type="PANTHER" id="PTHR36091:SF2">
    <property type="entry name" value="AMINOGLYCOSIDE PHOSPHOTRANSFERASE DOMAIN-CONTAINING PROTEIN"/>
    <property type="match status" value="1"/>
</dbReference>
<organism evidence="2 3">
    <name type="scientific">Panaeolus cyanescens</name>
    <dbReference type="NCBI Taxonomy" id="181874"/>
    <lineage>
        <taxon>Eukaryota</taxon>
        <taxon>Fungi</taxon>
        <taxon>Dikarya</taxon>
        <taxon>Basidiomycota</taxon>
        <taxon>Agaricomycotina</taxon>
        <taxon>Agaricomycetes</taxon>
        <taxon>Agaricomycetidae</taxon>
        <taxon>Agaricales</taxon>
        <taxon>Agaricineae</taxon>
        <taxon>Galeropsidaceae</taxon>
        <taxon>Panaeolus</taxon>
    </lineage>
</organism>
<dbReference type="SUPFAM" id="SSF56112">
    <property type="entry name" value="Protein kinase-like (PK-like)"/>
    <property type="match status" value="1"/>
</dbReference>
<accession>A0A409YPL7</accession>
<name>A0A409YPL7_9AGAR</name>
<proteinExistence type="predicted"/>
<dbReference type="InParanoid" id="A0A409YPL7"/>
<sequence>MTNSHDDLYDYTAGRWVYNDALRRKERNVVFDVAGLSKLAAESVNQSPKDVINVSKLAESGFNRTFIITLRDDRQVVARIPYPITVPKYYAIASEVATIEYQRSCGIPVPEVYGYSADSDNIAGTPYILMEFIPGPKLSDIWRNLGDEEAVSVIRQLTELESRMMS</sequence>
<dbReference type="Gene3D" id="3.30.200.20">
    <property type="entry name" value="Phosphorylase Kinase, domain 1"/>
    <property type="match status" value="1"/>
</dbReference>
<reference evidence="2 3" key="1">
    <citation type="journal article" date="2018" name="Evol. Lett.">
        <title>Horizontal gene cluster transfer increased hallucinogenic mushroom diversity.</title>
        <authorList>
            <person name="Reynolds H.T."/>
            <person name="Vijayakumar V."/>
            <person name="Gluck-Thaler E."/>
            <person name="Korotkin H.B."/>
            <person name="Matheny P.B."/>
            <person name="Slot J.C."/>
        </authorList>
    </citation>
    <scope>NUCLEOTIDE SEQUENCE [LARGE SCALE GENOMIC DNA]</scope>
    <source>
        <strain evidence="2 3">2629</strain>
    </source>
</reference>
<dbReference type="GO" id="GO:0005739">
    <property type="term" value="C:mitochondrion"/>
    <property type="evidence" value="ECO:0007669"/>
    <property type="project" value="TreeGrafter"/>
</dbReference>
<dbReference type="EMBL" id="NHTK01000871">
    <property type="protein sequence ID" value="PPR04943.1"/>
    <property type="molecule type" value="Genomic_DNA"/>
</dbReference>
<evidence type="ECO:0000313" key="2">
    <source>
        <dbReference type="EMBL" id="PPR04943.1"/>
    </source>
</evidence>
<dbReference type="PANTHER" id="PTHR36091">
    <property type="entry name" value="ALTERED INHERITANCE OF MITOCHONDRIA PROTEIN 9, MITOCHONDRIAL"/>
    <property type="match status" value="1"/>
</dbReference>
<evidence type="ECO:0000259" key="1">
    <source>
        <dbReference type="Pfam" id="PF01636"/>
    </source>
</evidence>
<protein>
    <recommendedName>
        <fullName evidence="1">Aminoglycoside phosphotransferase domain-containing protein</fullName>
    </recommendedName>
</protein>
<evidence type="ECO:0000313" key="3">
    <source>
        <dbReference type="Proteomes" id="UP000284842"/>
    </source>
</evidence>
<dbReference type="InterPro" id="IPR002575">
    <property type="entry name" value="Aminoglycoside_PTrfase"/>
</dbReference>
<dbReference type="Proteomes" id="UP000284842">
    <property type="component" value="Unassembled WGS sequence"/>
</dbReference>
<keyword evidence="3" id="KW-1185">Reference proteome</keyword>
<dbReference type="InterPro" id="IPR051035">
    <property type="entry name" value="Mito_inheritance_9"/>
</dbReference>
<dbReference type="AlphaFoldDB" id="A0A409YPL7"/>
<feature type="non-terminal residue" evidence="2">
    <location>
        <position position="166"/>
    </location>
</feature>
<dbReference type="InterPro" id="IPR011009">
    <property type="entry name" value="Kinase-like_dom_sf"/>
</dbReference>
<gene>
    <name evidence="2" type="ORF">CVT24_007293</name>
</gene>
<dbReference type="OrthoDB" id="2831558at2759"/>